<reference evidence="1 2" key="1">
    <citation type="submission" date="2019-04" db="EMBL/GenBank/DDBJ databases">
        <title>Draft genome sequence of Robertkochia marina CC-AMO-30D.</title>
        <authorList>
            <person name="Hameed A."/>
            <person name="Lin S.-Y."/>
            <person name="Shahina M."/>
            <person name="Lai W.-A."/>
            <person name="Young C.-C."/>
        </authorList>
    </citation>
    <scope>NUCLEOTIDE SEQUENCE [LARGE SCALE GENOMIC DNA]</scope>
    <source>
        <strain evidence="1 2">CC-AMO-30D</strain>
    </source>
</reference>
<dbReference type="Proteomes" id="UP000305939">
    <property type="component" value="Unassembled WGS sequence"/>
</dbReference>
<dbReference type="Pfam" id="PF10652">
    <property type="entry name" value="DUF2480"/>
    <property type="match status" value="1"/>
</dbReference>
<evidence type="ECO:0000313" key="1">
    <source>
        <dbReference type="EMBL" id="THD69404.1"/>
    </source>
</evidence>
<sequence>MEEIRNRVAESKLVTFDLEDHYPKGERVQLDISQWLYEGLLLREKEFRQSLKEVNWQSYQDAFVALHCSTDAIVPAWAYMLIATYLTPYAQKTVVGDPDHLETVIYQEVINDLDLEYLRDLPVIVKGCSNKPVPQNAYLFLLRKLQPIAKTIMYGEACSSVPLYKRK</sequence>
<dbReference type="InterPro" id="IPR018914">
    <property type="entry name" value="DUF2480"/>
</dbReference>
<evidence type="ECO:0000313" key="2">
    <source>
        <dbReference type="Proteomes" id="UP000305939"/>
    </source>
</evidence>
<keyword evidence="2" id="KW-1185">Reference proteome</keyword>
<name>A0A4S3M2P7_9FLAO</name>
<proteinExistence type="predicted"/>
<dbReference type="RefSeq" id="WP_136334894.1">
    <property type="nucleotide sequence ID" value="NZ_QXMP01000001.1"/>
</dbReference>
<organism evidence="1 2">
    <name type="scientific">Robertkochia marina</name>
    <dbReference type="NCBI Taxonomy" id="1227945"/>
    <lineage>
        <taxon>Bacteria</taxon>
        <taxon>Pseudomonadati</taxon>
        <taxon>Bacteroidota</taxon>
        <taxon>Flavobacteriia</taxon>
        <taxon>Flavobacteriales</taxon>
        <taxon>Flavobacteriaceae</taxon>
        <taxon>Robertkochia</taxon>
    </lineage>
</organism>
<dbReference type="EMBL" id="SSMC01000001">
    <property type="protein sequence ID" value="THD69404.1"/>
    <property type="molecule type" value="Genomic_DNA"/>
</dbReference>
<protein>
    <submittedName>
        <fullName evidence="1">DUF2480 family protein</fullName>
    </submittedName>
</protein>
<comment type="caution">
    <text evidence="1">The sequence shown here is derived from an EMBL/GenBank/DDBJ whole genome shotgun (WGS) entry which is preliminary data.</text>
</comment>
<dbReference type="OrthoDB" id="9803040at2"/>
<accession>A0A4S3M2P7</accession>
<gene>
    <name evidence="1" type="ORF">E7Z59_03500</name>
</gene>
<dbReference type="AlphaFoldDB" id="A0A4S3M2P7"/>